<name>A0A6C0CP18_9ZZZZ</name>
<protein>
    <submittedName>
        <fullName evidence="1">Uncharacterized protein</fullName>
    </submittedName>
</protein>
<dbReference type="EMBL" id="MN739454">
    <property type="protein sequence ID" value="QHT05424.1"/>
    <property type="molecule type" value="Genomic_DNA"/>
</dbReference>
<dbReference type="InterPro" id="IPR055621">
    <property type="entry name" value="DUF7197"/>
</dbReference>
<evidence type="ECO:0000313" key="1">
    <source>
        <dbReference type="EMBL" id="QHT05424.1"/>
    </source>
</evidence>
<reference evidence="1" key="1">
    <citation type="journal article" date="2020" name="Nature">
        <title>Giant virus diversity and host interactions through global metagenomics.</title>
        <authorList>
            <person name="Schulz F."/>
            <person name="Roux S."/>
            <person name="Paez-Espino D."/>
            <person name="Jungbluth S."/>
            <person name="Walsh D.A."/>
            <person name="Denef V.J."/>
            <person name="McMahon K.D."/>
            <person name="Konstantinidis K.T."/>
            <person name="Eloe-Fadrosh E.A."/>
            <person name="Kyrpides N.C."/>
            <person name="Woyke T."/>
        </authorList>
    </citation>
    <scope>NUCLEOTIDE SEQUENCE</scope>
    <source>
        <strain evidence="1">GVMAG-M-3300021375-17</strain>
    </source>
</reference>
<proteinExistence type="predicted"/>
<accession>A0A6C0CP18</accession>
<dbReference type="Pfam" id="PF23827">
    <property type="entry name" value="DUF7197"/>
    <property type="match status" value="1"/>
</dbReference>
<sequence>MHTQHRWLLKNLMDFFEKHPDYMDIFFKIINREYIVYKNKKLSIRMVYWFVTNYAKQYFVVYDIPSGNEKEPPKRFNVWMSYKSTEDSYSKEMFDAYCRKERILIPYNKEVSIETTIAQMNFFKWALLNKTIDYIVQHYSEIEKDMAVRLNTAKKRPIVADGKTRKKREELSVNACRSIRKEFCRTETNKQFDPLFPERQKVAT</sequence>
<dbReference type="AlphaFoldDB" id="A0A6C0CP18"/>
<organism evidence="1">
    <name type="scientific">viral metagenome</name>
    <dbReference type="NCBI Taxonomy" id="1070528"/>
    <lineage>
        <taxon>unclassified sequences</taxon>
        <taxon>metagenomes</taxon>
        <taxon>organismal metagenomes</taxon>
    </lineage>
</organism>